<dbReference type="SUPFAM" id="SSF53474">
    <property type="entry name" value="alpha/beta-Hydrolases"/>
    <property type="match status" value="1"/>
</dbReference>
<protein>
    <submittedName>
        <fullName evidence="2">Alpha/beta fold hydrolase</fullName>
    </submittedName>
</protein>
<dbReference type="Gene3D" id="3.40.50.1820">
    <property type="entry name" value="alpha/beta hydrolase"/>
    <property type="match status" value="1"/>
</dbReference>
<name>A0ABW9H1X2_9FIRM</name>
<accession>A0ABW9H1X2</accession>
<dbReference type="Proteomes" id="UP001631949">
    <property type="component" value="Unassembled WGS sequence"/>
</dbReference>
<reference evidence="2 3" key="1">
    <citation type="journal article" date="2016" name="Int. J. Syst. Evol. Microbiol.">
        <title>Peptococcus simiae sp. nov., isolated from rhesus macaque faeces and emended description of the genus Peptococcus.</title>
        <authorList>
            <person name="Shkoporov A.N."/>
            <person name="Efimov B.A."/>
            <person name="Kondova I."/>
            <person name="Ouwerling B."/>
            <person name="Chaplin A.V."/>
            <person name="Shcherbakova V.A."/>
            <person name="Langermans J.A.M."/>
        </authorList>
    </citation>
    <scope>NUCLEOTIDE SEQUENCE [LARGE SCALE GENOMIC DNA]</scope>
    <source>
        <strain evidence="2 3">M108</strain>
    </source>
</reference>
<comment type="caution">
    <text evidence="2">The sequence shown here is derived from an EMBL/GenBank/DDBJ whole genome shotgun (WGS) entry which is preliminary data.</text>
</comment>
<keyword evidence="3" id="KW-1185">Reference proteome</keyword>
<sequence>MGFDGVVKPRLLLIHGWLHSRKRYLPLARALADRYDVVLQPLPGYDDIGRPTRTGGHLAWYADQVAGRIRRQRPQVVVGFSMGGQILLRALQDRTLTLPWAVFSNTPYPALAPINGLVRRGWPVAWGLRAVQKAPRPLGKGLVDLFARQTVRDHRLVDDLFYEDACRVKPAVAAASAQELARGIDRVAPLKHTAAVVTGSGHDRLVPLAQARHLARDLAVPLVTFPEAGHTVVLDALADYVSFLGLLARRL</sequence>
<dbReference type="RefSeq" id="WP_408977627.1">
    <property type="nucleotide sequence ID" value="NZ_JBJUVG010000008.1"/>
</dbReference>
<dbReference type="InterPro" id="IPR000073">
    <property type="entry name" value="AB_hydrolase_1"/>
</dbReference>
<dbReference type="GO" id="GO:0016787">
    <property type="term" value="F:hydrolase activity"/>
    <property type="evidence" value="ECO:0007669"/>
    <property type="project" value="UniProtKB-KW"/>
</dbReference>
<organism evidence="2 3">
    <name type="scientific">Peptococcus simiae</name>
    <dbReference type="NCBI Taxonomy" id="1643805"/>
    <lineage>
        <taxon>Bacteria</taxon>
        <taxon>Bacillati</taxon>
        <taxon>Bacillota</taxon>
        <taxon>Clostridia</taxon>
        <taxon>Eubacteriales</taxon>
        <taxon>Peptococcaceae</taxon>
        <taxon>Peptococcus</taxon>
    </lineage>
</organism>
<dbReference type="EMBL" id="JBJUVG010000008">
    <property type="protein sequence ID" value="MFM9414014.1"/>
    <property type="molecule type" value="Genomic_DNA"/>
</dbReference>
<evidence type="ECO:0000313" key="2">
    <source>
        <dbReference type="EMBL" id="MFM9414014.1"/>
    </source>
</evidence>
<evidence type="ECO:0000313" key="3">
    <source>
        <dbReference type="Proteomes" id="UP001631949"/>
    </source>
</evidence>
<gene>
    <name evidence="2" type="ORF">ACKQTC_06510</name>
</gene>
<feature type="domain" description="AB hydrolase-1" evidence="1">
    <location>
        <begin position="11"/>
        <end position="240"/>
    </location>
</feature>
<proteinExistence type="predicted"/>
<dbReference type="InterPro" id="IPR029058">
    <property type="entry name" value="AB_hydrolase_fold"/>
</dbReference>
<keyword evidence="2" id="KW-0378">Hydrolase</keyword>
<evidence type="ECO:0000259" key="1">
    <source>
        <dbReference type="Pfam" id="PF12697"/>
    </source>
</evidence>
<dbReference type="Pfam" id="PF12697">
    <property type="entry name" value="Abhydrolase_6"/>
    <property type="match status" value="1"/>
</dbReference>